<dbReference type="AlphaFoldDB" id="A0A3M7P6M0"/>
<dbReference type="EMBL" id="REGN01012884">
    <property type="protein sequence ID" value="RMZ94663.1"/>
    <property type="molecule type" value="Genomic_DNA"/>
</dbReference>
<comment type="caution">
    <text evidence="1">The sequence shown here is derived from an EMBL/GenBank/DDBJ whole genome shotgun (WGS) entry which is preliminary data.</text>
</comment>
<dbReference type="Proteomes" id="UP000276133">
    <property type="component" value="Unassembled WGS sequence"/>
</dbReference>
<evidence type="ECO:0000313" key="1">
    <source>
        <dbReference type="EMBL" id="RMZ94663.1"/>
    </source>
</evidence>
<accession>A0A3M7P6M0</accession>
<protein>
    <submittedName>
        <fullName evidence="1">Uncharacterized protein</fullName>
    </submittedName>
</protein>
<keyword evidence="2" id="KW-1185">Reference proteome</keyword>
<organism evidence="1 2">
    <name type="scientific">Brachionus plicatilis</name>
    <name type="common">Marine rotifer</name>
    <name type="synonym">Brachionus muelleri</name>
    <dbReference type="NCBI Taxonomy" id="10195"/>
    <lineage>
        <taxon>Eukaryota</taxon>
        <taxon>Metazoa</taxon>
        <taxon>Spiralia</taxon>
        <taxon>Gnathifera</taxon>
        <taxon>Rotifera</taxon>
        <taxon>Eurotatoria</taxon>
        <taxon>Monogononta</taxon>
        <taxon>Pseudotrocha</taxon>
        <taxon>Ploima</taxon>
        <taxon>Brachionidae</taxon>
        <taxon>Brachionus</taxon>
    </lineage>
</organism>
<reference evidence="1 2" key="1">
    <citation type="journal article" date="2018" name="Sci. Rep.">
        <title>Genomic signatures of local adaptation to the degree of environmental predictability in rotifers.</title>
        <authorList>
            <person name="Franch-Gras L."/>
            <person name="Hahn C."/>
            <person name="Garcia-Roger E.M."/>
            <person name="Carmona M.J."/>
            <person name="Serra M."/>
            <person name="Gomez A."/>
        </authorList>
    </citation>
    <scope>NUCLEOTIDE SEQUENCE [LARGE SCALE GENOMIC DNA]</scope>
    <source>
        <strain evidence="1">HYR1</strain>
    </source>
</reference>
<name>A0A3M7P6M0_BRAPC</name>
<evidence type="ECO:0000313" key="2">
    <source>
        <dbReference type="Proteomes" id="UP000276133"/>
    </source>
</evidence>
<gene>
    <name evidence="1" type="ORF">BpHYR1_001276</name>
</gene>
<proteinExistence type="predicted"/>
<sequence length="115" mass="12940">MASQNWSKRRLFHSCSKTSEVRSDLAIVSALTPPIPSPESKSSISMCSETLSSFRTSLQLFSSFLDKSSSSTFWHTISSWASGPMWSMPMLDMTRLIEVRMFKVWAVRGEYASGM</sequence>